<reference evidence="1 2" key="1">
    <citation type="submission" date="2021-06" db="EMBL/GenBank/DDBJ databases">
        <title>Caerostris extrusa draft genome.</title>
        <authorList>
            <person name="Kono N."/>
            <person name="Arakawa K."/>
        </authorList>
    </citation>
    <scope>NUCLEOTIDE SEQUENCE [LARGE SCALE GENOMIC DNA]</scope>
</reference>
<dbReference type="AlphaFoldDB" id="A0AAV4M847"/>
<evidence type="ECO:0000313" key="2">
    <source>
        <dbReference type="Proteomes" id="UP001054945"/>
    </source>
</evidence>
<proteinExistence type="predicted"/>
<keyword evidence="2" id="KW-1185">Reference proteome</keyword>
<protein>
    <submittedName>
        <fullName evidence="1">Uncharacterized protein</fullName>
    </submittedName>
</protein>
<accession>A0AAV4M847</accession>
<organism evidence="1 2">
    <name type="scientific">Caerostris extrusa</name>
    <name type="common">Bark spider</name>
    <name type="synonym">Caerostris bankana</name>
    <dbReference type="NCBI Taxonomy" id="172846"/>
    <lineage>
        <taxon>Eukaryota</taxon>
        <taxon>Metazoa</taxon>
        <taxon>Ecdysozoa</taxon>
        <taxon>Arthropoda</taxon>
        <taxon>Chelicerata</taxon>
        <taxon>Arachnida</taxon>
        <taxon>Araneae</taxon>
        <taxon>Araneomorphae</taxon>
        <taxon>Entelegynae</taxon>
        <taxon>Araneoidea</taxon>
        <taxon>Araneidae</taxon>
        <taxon>Caerostris</taxon>
    </lineage>
</organism>
<evidence type="ECO:0000313" key="1">
    <source>
        <dbReference type="EMBL" id="GIX68256.1"/>
    </source>
</evidence>
<name>A0AAV4M847_CAEEX</name>
<dbReference type="EMBL" id="BPLR01019472">
    <property type="protein sequence ID" value="GIX68256.1"/>
    <property type="molecule type" value="Genomic_DNA"/>
</dbReference>
<sequence>MYWQLFVLFPPSYASEPNILFRWKKNPCPRYSEGKGKCSMRIDVDAITVNRKCPSRRGKGERNFFTPFLSESDLSKQVSGSPDTGVCPLPEGPRAVFPQRGISCCTDLSRRNELAAIRFNPTPARIFYFLGRKSLPAL</sequence>
<gene>
    <name evidence="1" type="ORF">CEXT_507291</name>
</gene>
<comment type="caution">
    <text evidence="1">The sequence shown here is derived from an EMBL/GenBank/DDBJ whole genome shotgun (WGS) entry which is preliminary data.</text>
</comment>
<dbReference type="Proteomes" id="UP001054945">
    <property type="component" value="Unassembled WGS sequence"/>
</dbReference>